<dbReference type="SUPFAM" id="SSF117281">
    <property type="entry name" value="Kelch motif"/>
    <property type="match status" value="1"/>
</dbReference>
<dbReference type="InterPro" id="IPR015915">
    <property type="entry name" value="Kelch-typ_b-propeller"/>
</dbReference>
<comment type="caution">
    <text evidence="2">The sequence shown here is derived from an EMBL/GenBank/DDBJ whole genome shotgun (WGS) entry which is preliminary data.</text>
</comment>
<evidence type="ECO:0000313" key="2">
    <source>
        <dbReference type="EMBL" id="CAF4949930.1"/>
    </source>
</evidence>
<protein>
    <submittedName>
        <fullName evidence="2">Uncharacterized protein</fullName>
    </submittedName>
</protein>
<evidence type="ECO:0000256" key="1">
    <source>
        <dbReference type="ARBA" id="ARBA00022441"/>
    </source>
</evidence>
<evidence type="ECO:0000313" key="3">
    <source>
        <dbReference type="Proteomes" id="UP000681967"/>
    </source>
</evidence>
<dbReference type="EMBL" id="CAJOBH010185175">
    <property type="protein sequence ID" value="CAF4949930.1"/>
    <property type="molecule type" value="Genomic_DNA"/>
</dbReference>
<dbReference type="Pfam" id="PF01344">
    <property type="entry name" value="Kelch_1"/>
    <property type="match status" value="1"/>
</dbReference>
<dbReference type="Proteomes" id="UP000681967">
    <property type="component" value="Unassembled WGS sequence"/>
</dbReference>
<sequence>MGLGSSYLKSAELYDPATETWTTTGSMNSTREFHRASVLSNGQVIVSTTTNGGAAFVRITEEVLARTLLTANL</sequence>
<feature type="non-terminal residue" evidence="2">
    <location>
        <position position="1"/>
    </location>
</feature>
<dbReference type="InterPro" id="IPR006652">
    <property type="entry name" value="Kelch_1"/>
</dbReference>
<dbReference type="AlphaFoldDB" id="A0A8S3CX69"/>
<accession>A0A8S3CX69</accession>
<keyword evidence="1" id="KW-0880">Kelch repeat</keyword>
<name>A0A8S3CX69_9BILA</name>
<proteinExistence type="predicted"/>
<gene>
    <name evidence="2" type="ORF">BYL167_LOCUS53939</name>
</gene>
<dbReference type="InterPro" id="IPR037293">
    <property type="entry name" value="Gal_Oxidase_central_sf"/>
</dbReference>
<reference evidence="2" key="1">
    <citation type="submission" date="2021-02" db="EMBL/GenBank/DDBJ databases">
        <authorList>
            <person name="Nowell W R."/>
        </authorList>
    </citation>
    <scope>NUCLEOTIDE SEQUENCE</scope>
</reference>
<organism evidence="2 3">
    <name type="scientific">Rotaria magnacalcarata</name>
    <dbReference type="NCBI Taxonomy" id="392030"/>
    <lineage>
        <taxon>Eukaryota</taxon>
        <taxon>Metazoa</taxon>
        <taxon>Spiralia</taxon>
        <taxon>Gnathifera</taxon>
        <taxon>Rotifera</taxon>
        <taxon>Eurotatoria</taxon>
        <taxon>Bdelloidea</taxon>
        <taxon>Philodinida</taxon>
        <taxon>Philodinidae</taxon>
        <taxon>Rotaria</taxon>
    </lineage>
</organism>
<dbReference type="Gene3D" id="2.130.10.80">
    <property type="entry name" value="Galactose oxidase/kelch, beta-propeller"/>
    <property type="match status" value="1"/>
</dbReference>
<feature type="non-terminal residue" evidence="2">
    <location>
        <position position="73"/>
    </location>
</feature>